<proteinExistence type="predicted"/>
<reference evidence="1" key="1">
    <citation type="submission" date="2018-04" db="EMBL/GenBank/DDBJ databases">
        <authorList>
            <person name="Go L.Y."/>
            <person name="Mitchell J.A."/>
        </authorList>
    </citation>
    <scope>NUCLEOTIDE SEQUENCE</scope>
    <source>
        <strain evidence="1">ARTV</strain>
    </source>
</reference>
<protein>
    <recommendedName>
        <fullName evidence="2">Rha family transcriptional regulator</fullName>
    </recommendedName>
</protein>
<dbReference type="Gene3D" id="1.10.260.40">
    <property type="entry name" value="lambda repressor-like DNA-binding domains"/>
    <property type="match status" value="1"/>
</dbReference>
<sequence length="78" mass="8379">MTALEVAIKKAGSVRKLGAMIGVSGIAVSSWRTKYQGIVPAKRVIPIHYATGVLPHELRPDLYPNPTDGIPADKQNTI</sequence>
<name>A0A3B0M1P9_9GAMM</name>
<dbReference type="GO" id="GO:0003677">
    <property type="term" value="F:DNA binding"/>
    <property type="evidence" value="ECO:0007669"/>
    <property type="project" value="InterPro"/>
</dbReference>
<dbReference type="AlphaFoldDB" id="A0A3B0M1P9"/>
<organism evidence="1">
    <name type="scientific">Arsenophonus endosymbiont of Trialeurodes vaporariorum</name>
    <dbReference type="NCBI Taxonomy" id="235567"/>
    <lineage>
        <taxon>Bacteria</taxon>
        <taxon>Pseudomonadati</taxon>
        <taxon>Pseudomonadota</taxon>
        <taxon>Gammaproteobacteria</taxon>
        <taxon>Enterobacterales</taxon>
        <taxon>Morganellaceae</taxon>
        <taxon>Arsenophonus</taxon>
    </lineage>
</organism>
<dbReference type="Pfam" id="PF15943">
    <property type="entry name" value="YdaS_toxin"/>
    <property type="match status" value="1"/>
</dbReference>
<gene>
    <name evidence="1" type="ORF">ARTV_3034</name>
</gene>
<dbReference type="InterPro" id="IPR031856">
    <property type="entry name" value="YdaS_toxin-like"/>
</dbReference>
<dbReference type="InterPro" id="IPR010982">
    <property type="entry name" value="Lambda_DNA-bd_dom_sf"/>
</dbReference>
<accession>A0A3B0M1P9</accession>
<dbReference type="SUPFAM" id="SSF47413">
    <property type="entry name" value="lambda repressor-like DNA-binding domains"/>
    <property type="match status" value="1"/>
</dbReference>
<evidence type="ECO:0000313" key="1">
    <source>
        <dbReference type="EMBL" id="SSW96561.1"/>
    </source>
</evidence>
<dbReference type="EMBL" id="UFQR01000021">
    <property type="protein sequence ID" value="SSW96561.1"/>
    <property type="molecule type" value="Genomic_DNA"/>
</dbReference>
<evidence type="ECO:0008006" key="2">
    <source>
        <dbReference type="Google" id="ProtNLM"/>
    </source>
</evidence>